<name>A0ABR0NR37_GOSAR</name>
<dbReference type="InterPro" id="IPR025558">
    <property type="entry name" value="DUF4283"/>
</dbReference>
<keyword evidence="4" id="KW-1185">Reference proteome</keyword>
<evidence type="ECO:0000313" key="3">
    <source>
        <dbReference type="EMBL" id="KAK5803715.1"/>
    </source>
</evidence>
<evidence type="ECO:0000259" key="2">
    <source>
        <dbReference type="Pfam" id="PF14111"/>
    </source>
</evidence>
<feature type="region of interest" description="Disordered" evidence="1">
    <location>
        <begin position="31"/>
        <end position="54"/>
    </location>
</feature>
<dbReference type="EMBL" id="JARKNE010000009">
    <property type="protein sequence ID" value="KAK5803715.1"/>
    <property type="molecule type" value="Genomic_DNA"/>
</dbReference>
<sequence length="215" mass="25231">MHIQKYQIEKKEKQLKVKVLKILYYTLIESEEREETENGQSNSQLPKGGVANNQEGDADVVMEAVLLPDRPRSWKDRLIGRGLRIDDKTETSTKEEDDDDLDLPDEDIVRSSVNGIPTIDFSNRVNQLLRKDMEHTVVIKLLGRNIGYATLLNKIHSLWRPNQPFQLMDIENCYYLAKFQNPRDFERVLSQRPWDFKNPRLLGNKEKSSKYWIEL</sequence>
<reference evidence="3 4" key="1">
    <citation type="submission" date="2023-03" db="EMBL/GenBank/DDBJ databases">
        <title>WGS of Gossypium arboreum.</title>
        <authorList>
            <person name="Yu D."/>
        </authorList>
    </citation>
    <scope>NUCLEOTIDE SEQUENCE [LARGE SCALE GENOMIC DNA]</scope>
    <source>
        <tissue evidence="3">Leaf</tissue>
    </source>
</reference>
<dbReference type="PANTHER" id="PTHR31286:SF173">
    <property type="entry name" value="DUF4283 DOMAIN-CONTAINING PROTEIN"/>
    <property type="match status" value="1"/>
</dbReference>
<feature type="domain" description="DUF4283" evidence="2">
    <location>
        <begin position="132"/>
        <end position="198"/>
    </location>
</feature>
<organism evidence="3 4">
    <name type="scientific">Gossypium arboreum</name>
    <name type="common">Tree cotton</name>
    <name type="synonym">Gossypium nanking</name>
    <dbReference type="NCBI Taxonomy" id="29729"/>
    <lineage>
        <taxon>Eukaryota</taxon>
        <taxon>Viridiplantae</taxon>
        <taxon>Streptophyta</taxon>
        <taxon>Embryophyta</taxon>
        <taxon>Tracheophyta</taxon>
        <taxon>Spermatophyta</taxon>
        <taxon>Magnoliopsida</taxon>
        <taxon>eudicotyledons</taxon>
        <taxon>Gunneridae</taxon>
        <taxon>Pentapetalae</taxon>
        <taxon>rosids</taxon>
        <taxon>malvids</taxon>
        <taxon>Malvales</taxon>
        <taxon>Malvaceae</taxon>
        <taxon>Malvoideae</taxon>
        <taxon>Gossypium</taxon>
    </lineage>
</organism>
<evidence type="ECO:0000256" key="1">
    <source>
        <dbReference type="SAM" id="MobiDB-lite"/>
    </source>
</evidence>
<accession>A0ABR0NR37</accession>
<proteinExistence type="predicted"/>
<comment type="caution">
    <text evidence="3">The sequence shown here is derived from an EMBL/GenBank/DDBJ whole genome shotgun (WGS) entry which is preliminary data.</text>
</comment>
<gene>
    <name evidence="3" type="ORF">PVK06_031364</name>
</gene>
<dbReference type="PANTHER" id="PTHR31286">
    <property type="entry name" value="GLYCINE-RICH CELL WALL STRUCTURAL PROTEIN 1.8-LIKE"/>
    <property type="match status" value="1"/>
</dbReference>
<dbReference type="Proteomes" id="UP001358586">
    <property type="component" value="Chromosome 9"/>
</dbReference>
<dbReference type="Pfam" id="PF14111">
    <property type="entry name" value="DUF4283"/>
    <property type="match status" value="1"/>
</dbReference>
<dbReference type="InterPro" id="IPR040256">
    <property type="entry name" value="At4g02000-like"/>
</dbReference>
<evidence type="ECO:0000313" key="4">
    <source>
        <dbReference type="Proteomes" id="UP001358586"/>
    </source>
</evidence>
<protein>
    <recommendedName>
        <fullName evidence="2">DUF4283 domain-containing protein</fullName>
    </recommendedName>
</protein>
<feature type="compositionally biased region" description="Polar residues" evidence="1">
    <location>
        <begin position="38"/>
        <end position="54"/>
    </location>
</feature>